<feature type="domain" description="N-acetyltransferase" evidence="1">
    <location>
        <begin position="14"/>
        <end position="159"/>
    </location>
</feature>
<accession>A0A3E1NM53</accession>
<evidence type="ECO:0000259" key="1">
    <source>
        <dbReference type="PROSITE" id="PS51186"/>
    </source>
</evidence>
<evidence type="ECO:0000313" key="2">
    <source>
        <dbReference type="EMBL" id="RFM28992.1"/>
    </source>
</evidence>
<comment type="caution">
    <text evidence="2">The sequence shown here is derived from an EMBL/GenBank/DDBJ whole genome shotgun (WGS) entry which is preliminary data.</text>
</comment>
<dbReference type="GO" id="GO:0016747">
    <property type="term" value="F:acyltransferase activity, transferring groups other than amino-acyl groups"/>
    <property type="evidence" value="ECO:0007669"/>
    <property type="project" value="InterPro"/>
</dbReference>
<proteinExistence type="predicted"/>
<keyword evidence="3" id="KW-1185">Reference proteome</keyword>
<dbReference type="PROSITE" id="PS51186">
    <property type="entry name" value="GNAT"/>
    <property type="match status" value="1"/>
</dbReference>
<dbReference type="Pfam" id="PF00583">
    <property type="entry name" value="Acetyltransf_1"/>
    <property type="match status" value="1"/>
</dbReference>
<sequence length="160" mass="18245">METVTKLPALATPFTLRQAAGESDSTFLYELKKQVLRGYVEKIWGWDEAVQLQYHAANYHPELTSIIMVNGNNAGTVEIDNREQELFICSLYLLPQYQNQGIGSAVITQCMEQAKQQGKRLSLEVLLSNTRARELYLRLGFTAMPQDNDIKIFMYKDFAS</sequence>
<reference evidence="2 3" key="1">
    <citation type="submission" date="2018-08" db="EMBL/GenBank/DDBJ databases">
        <title>Chitinophagaceae sp. K23C18032701, a novel bacterium isolated from forest soil.</title>
        <authorList>
            <person name="Wang C."/>
        </authorList>
    </citation>
    <scope>NUCLEOTIDE SEQUENCE [LARGE SCALE GENOMIC DNA]</scope>
    <source>
        <strain evidence="2 3">K23C18032701</strain>
    </source>
</reference>
<dbReference type="InterPro" id="IPR050276">
    <property type="entry name" value="MshD_Acetyltransferase"/>
</dbReference>
<organism evidence="2 3">
    <name type="scientific">Deminuibacter soli</name>
    <dbReference type="NCBI Taxonomy" id="2291815"/>
    <lineage>
        <taxon>Bacteria</taxon>
        <taxon>Pseudomonadati</taxon>
        <taxon>Bacteroidota</taxon>
        <taxon>Chitinophagia</taxon>
        <taxon>Chitinophagales</taxon>
        <taxon>Chitinophagaceae</taxon>
        <taxon>Deminuibacter</taxon>
    </lineage>
</organism>
<dbReference type="OrthoDB" id="7585366at2"/>
<dbReference type="CDD" id="cd04301">
    <property type="entry name" value="NAT_SF"/>
    <property type="match status" value="1"/>
</dbReference>
<gene>
    <name evidence="2" type="ORF">DXN05_09520</name>
</gene>
<dbReference type="EMBL" id="QTJU01000002">
    <property type="protein sequence ID" value="RFM28992.1"/>
    <property type="molecule type" value="Genomic_DNA"/>
</dbReference>
<protein>
    <submittedName>
        <fullName evidence="2">GNAT family N-acetyltransferase</fullName>
    </submittedName>
</protein>
<dbReference type="InterPro" id="IPR016181">
    <property type="entry name" value="Acyl_CoA_acyltransferase"/>
</dbReference>
<dbReference type="AlphaFoldDB" id="A0A3E1NM53"/>
<keyword evidence="2" id="KW-0808">Transferase</keyword>
<evidence type="ECO:0000313" key="3">
    <source>
        <dbReference type="Proteomes" id="UP000261284"/>
    </source>
</evidence>
<dbReference type="Gene3D" id="3.40.630.30">
    <property type="match status" value="1"/>
</dbReference>
<dbReference type="Proteomes" id="UP000261284">
    <property type="component" value="Unassembled WGS sequence"/>
</dbReference>
<name>A0A3E1NM53_9BACT</name>
<dbReference type="SUPFAM" id="SSF55729">
    <property type="entry name" value="Acyl-CoA N-acyltransferases (Nat)"/>
    <property type="match status" value="1"/>
</dbReference>
<dbReference type="InterPro" id="IPR000182">
    <property type="entry name" value="GNAT_dom"/>
</dbReference>
<dbReference type="PANTHER" id="PTHR43617">
    <property type="entry name" value="L-AMINO ACID N-ACETYLTRANSFERASE"/>
    <property type="match status" value="1"/>
</dbReference>
<dbReference type="RefSeq" id="WP_116846978.1">
    <property type="nucleotide sequence ID" value="NZ_QTJU01000002.1"/>
</dbReference>